<proteinExistence type="inferred from homology"/>
<protein>
    <recommendedName>
        <fullName evidence="4">protein acetyllysine N-acetyltransferase</fullName>
        <ecNumber evidence="4">2.3.1.286</ecNumber>
    </recommendedName>
</protein>
<feature type="compositionally biased region" description="Polar residues" evidence="11">
    <location>
        <begin position="382"/>
        <end position="413"/>
    </location>
</feature>
<evidence type="ECO:0000313" key="13">
    <source>
        <dbReference type="EMBL" id="ESO84090.1"/>
    </source>
</evidence>
<dbReference type="GO" id="GO:0017136">
    <property type="term" value="F:histone deacetylase activity, NAD-dependent"/>
    <property type="evidence" value="ECO:0007669"/>
    <property type="project" value="TreeGrafter"/>
</dbReference>
<keyword evidence="14" id="KW-1185">Reference proteome</keyword>
<dbReference type="SUPFAM" id="SSF52467">
    <property type="entry name" value="DHS-like NAD/FAD-binding domain"/>
    <property type="match status" value="1"/>
</dbReference>
<feature type="binding site" evidence="10">
    <location>
        <position position="193"/>
    </location>
    <ligand>
        <name>Zn(2+)</name>
        <dbReference type="ChEBI" id="CHEBI:29105"/>
    </ligand>
</feature>
<reference evidence="13 14" key="1">
    <citation type="journal article" date="2013" name="Nature">
        <title>Insights into bilaterian evolution from three spiralian genomes.</title>
        <authorList>
            <person name="Simakov O."/>
            <person name="Marletaz F."/>
            <person name="Cho S.J."/>
            <person name="Edsinger-Gonzales E."/>
            <person name="Havlak P."/>
            <person name="Hellsten U."/>
            <person name="Kuo D.H."/>
            <person name="Larsson T."/>
            <person name="Lv J."/>
            <person name="Arendt D."/>
            <person name="Savage R."/>
            <person name="Osoegawa K."/>
            <person name="de Jong P."/>
            <person name="Grimwood J."/>
            <person name="Chapman J.A."/>
            <person name="Shapiro H."/>
            <person name="Aerts A."/>
            <person name="Otillar R.P."/>
            <person name="Terry A.Y."/>
            <person name="Boore J.L."/>
            <person name="Grigoriev I.V."/>
            <person name="Lindberg D.R."/>
            <person name="Seaver E.C."/>
            <person name="Weisblat D.A."/>
            <person name="Putnam N.H."/>
            <person name="Rokhsar D.S."/>
        </authorList>
    </citation>
    <scope>NUCLEOTIDE SEQUENCE [LARGE SCALE GENOMIC DNA]</scope>
</reference>
<comment type="similarity">
    <text evidence="3">Belongs to the sirtuin family. Class I subfamily.</text>
</comment>
<dbReference type="Gene3D" id="3.30.1600.10">
    <property type="entry name" value="SIR2/SIRT2 'Small Domain"/>
    <property type="match status" value="1"/>
</dbReference>
<dbReference type="STRING" id="225164.V3ZNN2"/>
<dbReference type="AlphaFoldDB" id="V3ZNN2"/>
<evidence type="ECO:0000256" key="6">
    <source>
        <dbReference type="ARBA" id="ARBA00022723"/>
    </source>
</evidence>
<feature type="binding site" evidence="10">
    <location>
        <position position="220"/>
    </location>
    <ligand>
        <name>Zn(2+)</name>
        <dbReference type="ChEBI" id="CHEBI:29105"/>
    </ligand>
</feature>
<keyword evidence="7 10" id="KW-0862">Zinc</keyword>
<dbReference type="GO" id="GO:0005654">
    <property type="term" value="C:nucleoplasm"/>
    <property type="evidence" value="ECO:0007669"/>
    <property type="project" value="TreeGrafter"/>
</dbReference>
<feature type="binding site" evidence="10">
    <location>
        <position position="217"/>
    </location>
    <ligand>
        <name>Zn(2+)</name>
        <dbReference type="ChEBI" id="CHEBI:29105"/>
    </ligand>
</feature>
<evidence type="ECO:0000256" key="9">
    <source>
        <dbReference type="ARBA" id="ARBA00023242"/>
    </source>
</evidence>
<dbReference type="OMA" id="RYWMSRV"/>
<dbReference type="Gene3D" id="3.40.50.1220">
    <property type="entry name" value="TPP-binding domain"/>
    <property type="match status" value="1"/>
</dbReference>
<feature type="region of interest" description="Disordered" evidence="11">
    <location>
        <begin position="471"/>
        <end position="512"/>
    </location>
</feature>
<feature type="binding site" evidence="10">
    <location>
        <position position="196"/>
    </location>
    <ligand>
        <name>Zn(2+)</name>
        <dbReference type="ChEBI" id="CHEBI:29105"/>
    </ligand>
</feature>
<keyword evidence="8" id="KW-0520">NAD</keyword>
<dbReference type="CDD" id="cd01408">
    <property type="entry name" value="SIRT1"/>
    <property type="match status" value="1"/>
</dbReference>
<dbReference type="InterPro" id="IPR003000">
    <property type="entry name" value="Sirtuin"/>
</dbReference>
<dbReference type="EC" id="2.3.1.286" evidence="4"/>
<dbReference type="CTD" id="20230304"/>
<feature type="compositionally biased region" description="Low complexity" evidence="11">
    <location>
        <begin position="363"/>
        <end position="376"/>
    </location>
</feature>
<evidence type="ECO:0000256" key="5">
    <source>
        <dbReference type="ARBA" id="ARBA00022679"/>
    </source>
</evidence>
<dbReference type="GO" id="GO:0002039">
    <property type="term" value="F:p53 binding"/>
    <property type="evidence" value="ECO:0007669"/>
    <property type="project" value="TreeGrafter"/>
</dbReference>
<dbReference type="GO" id="GO:0003714">
    <property type="term" value="F:transcription corepressor activity"/>
    <property type="evidence" value="ECO:0007669"/>
    <property type="project" value="TreeGrafter"/>
</dbReference>
<dbReference type="PROSITE" id="PS50305">
    <property type="entry name" value="SIRTUIN"/>
    <property type="match status" value="1"/>
</dbReference>
<evidence type="ECO:0000256" key="3">
    <source>
        <dbReference type="ARBA" id="ARBA00006924"/>
    </source>
</evidence>
<dbReference type="OrthoDB" id="424302at2759"/>
<dbReference type="Proteomes" id="UP000030746">
    <property type="component" value="Unassembled WGS sequence"/>
</dbReference>
<feature type="region of interest" description="Disordered" evidence="11">
    <location>
        <begin position="363"/>
        <end position="444"/>
    </location>
</feature>
<dbReference type="PANTHER" id="PTHR11085">
    <property type="entry name" value="NAD-DEPENDENT PROTEIN DEACYLASE SIRTUIN-5, MITOCHONDRIAL-RELATED"/>
    <property type="match status" value="1"/>
</dbReference>
<organism evidence="13 14">
    <name type="scientific">Lottia gigantea</name>
    <name type="common">Giant owl limpet</name>
    <dbReference type="NCBI Taxonomy" id="225164"/>
    <lineage>
        <taxon>Eukaryota</taxon>
        <taxon>Metazoa</taxon>
        <taxon>Spiralia</taxon>
        <taxon>Lophotrochozoa</taxon>
        <taxon>Mollusca</taxon>
        <taxon>Gastropoda</taxon>
        <taxon>Patellogastropoda</taxon>
        <taxon>Lottioidea</taxon>
        <taxon>Lottiidae</taxon>
        <taxon>Lottia</taxon>
    </lineage>
</organism>
<comment type="subcellular location">
    <subcellularLocation>
        <location evidence="2">Nucleus</location>
    </subcellularLocation>
</comment>
<dbReference type="HOGENOM" id="CLU_016587_1_0_1"/>
<evidence type="ECO:0000259" key="12">
    <source>
        <dbReference type="PROSITE" id="PS50305"/>
    </source>
</evidence>
<dbReference type="InterPro" id="IPR029035">
    <property type="entry name" value="DHS-like_NAD/FAD-binding_dom"/>
</dbReference>
<evidence type="ECO:0000256" key="2">
    <source>
        <dbReference type="ARBA" id="ARBA00004123"/>
    </source>
</evidence>
<gene>
    <name evidence="13" type="ORF">LOTGIDRAFT_108079</name>
</gene>
<dbReference type="GO" id="GO:0033553">
    <property type="term" value="C:rDNA heterochromatin"/>
    <property type="evidence" value="ECO:0007669"/>
    <property type="project" value="TreeGrafter"/>
</dbReference>
<dbReference type="EMBL" id="KB203566">
    <property type="protein sequence ID" value="ESO84090.1"/>
    <property type="molecule type" value="Genomic_DNA"/>
</dbReference>
<feature type="domain" description="Deacetylase sirtuin-type" evidence="12">
    <location>
        <begin position="58"/>
        <end position="318"/>
    </location>
</feature>
<dbReference type="GO" id="GO:0046872">
    <property type="term" value="F:metal ion binding"/>
    <property type="evidence" value="ECO:0007669"/>
    <property type="project" value="UniProtKB-KW"/>
</dbReference>
<evidence type="ECO:0000256" key="1">
    <source>
        <dbReference type="ARBA" id="ARBA00001947"/>
    </source>
</evidence>
<keyword evidence="6 10" id="KW-0479">Metal-binding</keyword>
<feature type="compositionally biased region" description="Acidic residues" evidence="11">
    <location>
        <begin position="421"/>
        <end position="430"/>
    </location>
</feature>
<dbReference type="KEGG" id="lgi:LOTGIDRAFT_108079"/>
<dbReference type="PANTHER" id="PTHR11085:SF9">
    <property type="entry name" value="NAD-DEPENDENT PROTEIN DEACETYLASE SIRTUIN-1"/>
    <property type="match status" value="1"/>
</dbReference>
<sequence>MFAGPMSWVHRQVSMGTDPRSILTDMLPDGMELPSDLDNYSLWRLVINLLMEPPRRKKLENINTFEDVVHLLKTCKKIMVLTGAGVSVSCGIPDFRSRDGVYARLAVDFPNLPDPQAMFDIHFFKGDQRPFFKFAKEIYPGQFEPSKCHKFIKLLDDHNKLLRNYTQNIDTLEQVAGIKNVIQCHGSFATAQCMACKHKVDADVIKKDIFDQVIPACPVCPPGTPYAIMKPNIVFFGESLPEEFHRQMADDKDECDLLIVIGSSLKVRPVALIPNSLPAHVPQILINRERLRHMDFDVELLGDCDVIVNELCKHLGEGWDKLSNNQPVLKHKEKSELCEDSKNMCSNIVSAYSCELRGDNCLSTDSNSSDSQSAVNHKQDTGDSQPTTPDVTPSTNTLDNRNSELCSNQSALRNSNSSETTDNDNIESTDETSNQMRSFFQPRPRQSLAKRLKNDELLFLPPNRYVFSGAEVYSDDDFDDSDSESEDGDEDTKTTNDDVQTENLDNQHQNDKVVPDVKAKENYEVSIRDIIDIAK</sequence>
<feature type="active site" description="Proton acceptor" evidence="10">
    <location>
        <position position="185"/>
    </location>
</feature>
<accession>V3ZNN2</accession>
<keyword evidence="9" id="KW-0539">Nucleus</keyword>
<dbReference type="GeneID" id="20230304"/>
<dbReference type="GO" id="GO:0005637">
    <property type="term" value="C:nuclear inner membrane"/>
    <property type="evidence" value="ECO:0007669"/>
    <property type="project" value="TreeGrafter"/>
</dbReference>
<dbReference type="Pfam" id="PF02146">
    <property type="entry name" value="SIR2"/>
    <property type="match status" value="1"/>
</dbReference>
<keyword evidence="5" id="KW-0808">Transferase</keyword>
<evidence type="ECO:0000256" key="8">
    <source>
        <dbReference type="ARBA" id="ARBA00023027"/>
    </source>
</evidence>
<feature type="compositionally biased region" description="Acidic residues" evidence="11">
    <location>
        <begin position="473"/>
        <end position="490"/>
    </location>
</feature>
<evidence type="ECO:0000256" key="11">
    <source>
        <dbReference type="SAM" id="MobiDB-lite"/>
    </source>
</evidence>
<dbReference type="GO" id="GO:0070403">
    <property type="term" value="F:NAD+ binding"/>
    <property type="evidence" value="ECO:0007669"/>
    <property type="project" value="InterPro"/>
</dbReference>
<dbReference type="RefSeq" id="XP_009065218.1">
    <property type="nucleotide sequence ID" value="XM_009066970.1"/>
</dbReference>
<dbReference type="InterPro" id="IPR026591">
    <property type="entry name" value="Sirtuin_cat_small_dom_sf"/>
</dbReference>
<comment type="cofactor">
    <cofactor evidence="1">
        <name>Zn(2+)</name>
        <dbReference type="ChEBI" id="CHEBI:29105"/>
    </cofactor>
</comment>
<dbReference type="FunFam" id="3.30.1600.10:FF:000013">
    <property type="entry name" value="NAD-dependent protein deacetylase sirtuin-1"/>
    <property type="match status" value="1"/>
</dbReference>
<dbReference type="InterPro" id="IPR050134">
    <property type="entry name" value="NAD-dep_sirtuin_deacylases"/>
</dbReference>
<evidence type="ECO:0000256" key="10">
    <source>
        <dbReference type="PROSITE-ProRule" id="PRU00236"/>
    </source>
</evidence>
<name>V3ZNN2_LOTGI</name>
<evidence type="ECO:0000313" key="14">
    <source>
        <dbReference type="Proteomes" id="UP000030746"/>
    </source>
</evidence>
<feature type="compositionally biased region" description="Polar residues" evidence="11">
    <location>
        <begin position="497"/>
        <end position="507"/>
    </location>
</feature>
<dbReference type="InterPro" id="IPR026590">
    <property type="entry name" value="Ssirtuin_cat_dom"/>
</dbReference>
<evidence type="ECO:0000256" key="4">
    <source>
        <dbReference type="ARBA" id="ARBA00012928"/>
    </source>
</evidence>
<evidence type="ECO:0000256" key="7">
    <source>
        <dbReference type="ARBA" id="ARBA00022833"/>
    </source>
</evidence>